<evidence type="ECO:0000259" key="7">
    <source>
        <dbReference type="PROSITE" id="PS50071"/>
    </source>
</evidence>
<sequence>MSSEPSLPGFTPQIPVPESYYYPNWLPEHQDSDRSPLSLPVFPETNGWASQPYDDSYHCEPVYNYDFTSPEDDDTITYMDLDNMETIFTRPNKPELPDYHDFSTGFEHMRQALPEVPTGYEYINGEMPDYENVAGYEHMKQEVPDYENGYQQEVLSDFYMEEVPMVQNGDFPVVEHKTKAKARDTKFMYTAEQRKMLIAKFDEDPYPRKEEIEDFARRFNSTVTSIINWFTNRRRRNGVGSRMSGGSRAGAVSPIPEHFPEDYLYCNGIPERSLTPANRIILFSEEQRREMREIFERNDNPSKSEKEMLAEKFRVPLKKIHIWFGKQRLRKTKEHREKEGTDEPIRTRYNFSFHQKQALQTIFDRNERPRPAEINRISVELEIPRTAVVNWFTNARQLKKKRTFE</sequence>
<evidence type="ECO:0000313" key="9">
    <source>
        <dbReference type="WBParaSite" id="Csp11.Scaffold630.g21230.t1"/>
    </source>
</evidence>
<dbReference type="InterPro" id="IPR009057">
    <property type="entry name" value="Homeodomain-like_sf"/>
</dbReference>
<keyword evidence="4 5" id="KW-0539">Nucleus</keyword>
<evidence type="ECO:0000313" key="8">
    <source>
        <dbReference type="Proteomes" id="UP000095282"/>
    </source>
</evidence>
<dbReference type="Gene3D" id="1.10.10.60">
    <property type="entry name" value="Homeodomain-like"/>
    <property type="match status" value="3"/>
</dbReference>
<evidence type="ECO:0000256" key="2">
    <source>
        <dbReference type="ARBA" id="ARBA00023125"/>
    </source>
</evidence>
<evidence type="ECO:0000256" key="5">
    <source>
        <dbReference type="PROSITE-ProRule" id="PRU00108"/>
    </source>
</evidence>
<organism evidence="8 9">
    <name type="scientific">Caenorhabditis tropicalis</name>
    <dbReference type="NCBI Taxonomy" id="1561998"/>
    <lineage>
        <taxon>Eukaryota</taxon>
        <taxon>Metazoa</taxon>
        <taxon>Ecdysozoa</taxon>
        <taxon>Nematoda</taxon>
        <taxon>Chromadorea</taxon>
        <taxon>Rhabditida</taxon>
        <taxon>Rhabditina</taxon>
        <taxon>Rhabditomorpha</taxon>
        <taxon>Rhabditoidea</taxon>
        <taxon>Rhabditidae</taxon>
        <taxon>Peloderinae</taxon>
        <taxon>Caenorhabditis</taxon>
    </lineage>
</organism>
<evidence type="ECO:0000256" key="3">
    <source>
        <dbReference type="ARBA" id="ARBA00023155"/>
    </source>
</evidence>
<dbReference type="AlphaFoldDB" id="A0A1I7V0P0"/>
<dbReference type="Pfam" id="PF00046">
    <property type="entry name" value="Homeodomain"/>
    <property type="match status" value="3"/>
</dbReference>
<keyword evidence="3 5" id="KW-0371">Homeobox</keyword>
<dbReference type="Proteomes" id="UP000095282">
    <property type="component" value="Unplaced"/>
</dbReference>
<dbReference type="SMART" id="SM00389">
    <property type="entry name" value="HOX"/>
    <property type="match status" value="3"/>
</dbReference>
<feature type="DNA-binding region" description="Homeobox" evidence="5">
    <location>
        <begin position="182"/>
        <end position="241"/>
    </location>
</feature>
<feature type="domain" description="Homeobox" evidence="7">
    <location>
        <begin position="180"/>
        <end position="240"/>
    </location>
</feature>
<evidence type="ECO:0000256" key="4">
    <source>
        <dbReference type="ARBA" id="ARBA00023242"/>
    </source>
</evidence>
<protein>
    <submittedName>
        <fullName evidence="9">Homeobox domain-containing protein</fullName>
    </submittedName>
</protein>
<dbReference type="InterPro" id="IPR001356">
    <property type="entry name" value="HD"/>
</dbReference>
<feature type="domain" description="Homeobox" evidence="7">
    <location>
        <begin position="283"/>
        <end position="334"/>
    </location>
</feature>
<feature type="domain" description="Homeobox" evidence="7">
    <location>
        <begin position="342"/>
        <end position="402"/>
    </location>
</feature>
<dbReference type="GO" id="GO:0000981">
    <property type="term" value="F:DNA-binding transcription factor activity, RNA polymerase II-specific"/>
    <property type="evidence" value="ECO:0007669"/>
    <property type="project" value="TreeGrafter"/>
</dbReference>
<accession>A0A1I7V0P0</accession>
<dbReference type="InterPro" id="IPR050460">
    <property type="entry name" value="Distal-less_Homeobox_TF"/>
</dbReference>
<dbReference type="STRING" id="1561998.A0A1I7V0P0"/>
<dbReference type="GO" id="GO:0005634">
    <property type="term" value="C:nucleus"/>
    <property type="evidence" value="ECO:0007669"/>
    <property type="project" value="UniProtKB-SubCell"/>
</dbReference>
<comment type="subcellular location">
    <subcellularLocation>
        <location evidence="1 5 6">Nucleus</location>
    </subcellularLocation>
</comment>
<proteinExistence type="predicted"/>
<dbReference type="GO" id="GO:0000978">
    <property type="term" value="F:RNA polymerase II cis-regulatory region sequence-specific DNA binding"/>
    <property type="evidence" value="ECO:0007669"/>
    <property type="project" value="TreeGrafter"/>
</dbReference>
<dbReference type="PANTHER" id="PTHR24327:SF41">
    <property type="entry name" value="BRAIN-SPECIFIC HOMEOBOX PROTEIN"/>
    <property type="match status" value="1"/>
</dbReference>
<keyword evidence="8" id="KW-1185">Reference proteome</keyword>
<dbReference type="PROSITE" id="PS50071">
    <property type="entry name" value="HOMEOBOX_2"/>
    <property type="match status" value="3"/>
</dbReference>
<feature type="DNA-binding region" description="Homeobox" evidence="5">
    <location>
        <begin position="344"/>
        <end position="403"/>
    </location>
</feature>
<evidence type="ECO:0000256" key="6">
    <source>
        <dbReference type="RuleBase" id="RU000682"/>
    </source>
</evidence>
<dbReference type="SUPFAM" id="SSF46689">
    <property type="entry name" value="Homeodomain-like"/>
    <property type="match status" value="3"/>
</dbReference>
<dbReference type="WBParaSite" id="Csp11.Scaffold630.g21230.t1">
    <property type="protein sequence ID" value="Csp11.Scaffold630.g21230.t1"/>
    <property type="gene ID" value="Csp11.Scaffold630.g21230"/>
</dbReference>
<keyword evidence="2 5" id="KW-0238">DNA-binding</keyword>
<dbReference type="PANTHER" id="PTHR24327">
    <property type="entry name" value="HOMEOBOX PROTEIN"/>
    <property type="match status" value="1"/>
</dbReference>
<dbReference type="CDD" id="cd00086">
    <property type="entry name" value="homeodomain"/>
    <property type="match status" value="3"/>
</dbReference>
<name>A0A1I7V0P0_9PELO</name>
<evidence type="ECO:0000256" key="1">
    <source>
        <dbReference type="ARBA" id="ARBA00004123"/>
    </source>
</evidence>
<reference evidence="9" key="1">
    <citation type="submission" date="2016-11" db="UniProtKB">
        <authorList>
            <consortium name="WormBaseParasite"/>
        </authorList>
    </citation>
    <scope>IDENTIFICATION</scope>
</reference>
<feature type="DNA-binding region" description="Homeobox" evidence="5">
    <location>
        <begin position="285"/>
        <end position="335"/>
    </location>
</feature>